<dbReference type="Gene3D" id="3.40.1580.10">
    <property type="entry name" value="SMI1/KNR4-like"/>
    <property type="match status" value="1"/>
</dbReference>
<dbReference type="SMART" id="SM00860">
    <property type="entry name" value="SMI1_KNR4"/>
    <property type="match status" value="1"/>
</dbReference>
<dbReference type="InterPro" id="IPR018958">
    <property type="entry name" value="Knr4/Smi1-like_dom"/>
</dbReference>
<gene>
    <name evidence="2" type="ORF">SAMN05216260_101351</name>
</gene>
<dbReference type="Pfam" id="PF09346">
    <property type="entry name" value="SMI1_KNR4"/>
    <property type="match status" value="1"/>
</dbReference>
<dbReference type="Proteomes" id="UP000198614">
    <property type="component" value="Unassembled WGS sequence"/>
</dbReference>
<name>A0A1G7C542_9ACTN</name>
<organism evidence="2 3">
    <name type="scientific">Streptomyces griseoaurantiacus</name>
    <dbReference type="NCBI Taxonomy" id="68213"/>
    <lineage>
        <taxon>Bacteria</taxon>
        <taxon>Bacillati</taxon>
        <taxon>Actinomycetota</taxon>
        <taxon>Actinomycetes</taxon>
        <taxon>Kitasatosporales</taxon>
        <taxon>Streptomycetaceae</taxon>
        <taxon>Streptomyces</taxon>
        <taxon>Streptomyces aurantiacus group</taxon>
    </lineage>
</organism>
<dbReference type="InterPro" id="IPR037883">
    <property type="entry name" value="Knr4/Smi1-like_sf"/>
</dbReference>
<dbReference type="AlphaFoldDB" id="A0A1G7C542"/>
<sequence length="215" mass="23910">MFERGPRQSAGSATEAIAERQVADAWQRIESWLRQHAPATAEILRPGASEEEIAAFQQALGVRAPAELKALWRRCAGVSAETDDDVSFMLGNHALMRFEGIDWVYRQYMASQRSVGNDEFPIWRPAWIPFCSYGATDYASGLLMDAETGRVQYWNRYGERTPAFESLTVYLEDMADILEAPALSGGTKPGLLHGGLVWGPPVSPDQAAHWVEFTD</sequence>
<evidence type="ECO:0000313" key="2">
    <source>
        <dbReference type="EMBL" id="SDE33555.1"/>
    </source>
</evidence>
<feature type="domain" description="Knr4/Smi1-like" evidence="1">
    <location>
        <begin position="47"/>
        <end position="173"/>
    </location>
</feature>
<evidence type="ECO:0000259" key="1">
    <source>
        <dbReference type="SMART" id="SM00860"/>
    </source>
</evidence>
<reference evidence="2 3" key="1">
    <citation type="submission" date="2016-10" db="EMBL/GenBank/DDBJ databases">
        <authorList>
            <person name="de Groot N.N."/>
        </authorList>
    </citation>
    <scope>NUCLEOTIDE SEQUENCE [LARGE SCALE GENOMIC DNA]</scope>
    <source>
        <strain evidence="2 3">CGMCC 4.1859</strain>
    </source>
</reference>
<evidence type="ECO:0000313" key="3">
    <source>
        <dbReference type="Proteomes" id="UP000198614"/>
    </source>
</evidence>
<dbReference type="EMBL" id="FNAX01000001">
    <property type="protein sequence ID" value="SDE33555.1"/>
    <property type="molecule type" value="Genomic_DNA"/>
</dbReference>
<dbReference type="SUPFAM" id="SSF160631">
    <property type="entry name" value="SMI1/KNR4-like"/>
    <property type="match status" value="1"/>
</dbReference>
<proteinExistence type="predicted"/>
<accession>A0A1G7C542</accession>
<protein>
    <submittedName>
        <fullName evidence="2">SMI1 / KNR4 family (SUKH-1)</fullName>
    </submittedName>
</protein>